<dbReference type="Gene3D" id="2.30.42.10">
    <property type="match status" value="7"/>
</dbReference>
<accession>A0AAV6VXA9</accession>
<keyword evidence="2" id="KW-0963">Cytoplasm</keyword>
<dbReference type="SMART" id="SM00228">
    <property type="entry name" value="PDZ"/>
    <property type="match status" value="7"/>
</dbReference>
<dbReference type="InterPro" id="IPR001478">
    <property type="entry name" value="PDZ"/>
</dbReference>
<evidence type="ECO:0000256" key="2">
    <source>
        <dbReference type="ARBA" id="ARBA00022490"/>
    </source>
</evidence>
<dbReference type="InterPro" id="IPR036034">
    <property type="entry name" value="PDZ_sf"/>
</dbReference>
<dbReference type="CDD" id="cd06685">
    <property type="entry name" value="PDZ7_GRIP1-2-like"/>
    <property type="match status" value="1"/>
</dbReference>
<dbReference type="GO" id="GO:0098887">
    <property type="term" value="P:neurotransmitter receptor transport, endosome to postsynaptic membrane"/>
    <property type="evidence" value="ECO:0007669"/>
    <property type="project" value="TreeGrafter"/>
</dbReference>
<feature type="domain" description="PDZ" evidence="5">
    <location>
        <begin position="562"/>
        <end position="644"/>
    </location>
</feature>
<dbReference type="InterPro" id="IPR043545">
    <property type="entry name" value="GRIP1/2"/>
</dbReference>
<protein>
    <recommendedName>
        <fullName evidence="5">PDZ domain-containing protein</fullName>
    </recommendedName>
</protein>
<evidence type="ECO:0000313" key="6">
    <source>
        <dbReference type="EMBL" id="KAG8201404.1"/>
    </source>
</evidence>
<reference evidence="6 7" key="1">
    <citation type="journal article" date="2022" name="Nat. Ecol. Evol.">
        <title>A masculinizing supergene underlies an exaggerated male reproductive morph in a spider.</title>
        <authorList>
            <person name="Hendrickx F."/>
            <person name="De Corte Z."/>
            <person name="Sonet G."/>
            <person name="Van Belleghem S.M."/>
            <person name="Kostlbacher S."/>
            <person name="Vangestel C."/>
        </authorList>
    </citation>
    <scope>NUCLEOTIDE SEQUENCE [LARGE SCALE GENOMIC DNA]</scope>
    <source>
        <strain evidence="6">W744_W776</strain>
    </source>
</reference>
<feature type="domain" description="PDZ" evidence="5">
    <location>
        <begin position="885"/>
        <end position="966"/>
    </location>
</feature>
<comment type="caution">
    <text evidence="6">The sequence shown here is derived from an EMBL/GenBank/DDBJ whole genome shotgun (WGS) entry which is preliminary data.</text>
</comment>
<comment type="subcellular location">
    <subcellularLocation>
        <location evidence="1">Cytoplasm</location>
    </subcellularLocation>
</comment>
<dbReference type="GO" id="GO:0005737">
    <property type="term" value="C:cytoplasm"/>
    <property type="evidence" value="ECO:0007669"/>
    <property type="project" value="UniProtKB-SubCell"/>
</dbReference>
<keyword evidence="3" id="KW-0677">Repeat</keyword>
<keyword evidence="7" id="KW-1185">Reference proteome</keyword>
<dbReference type="Pfam" id="PF00595">
    <property type="entry name" value="PDZ"/>
    <property type="match status" value="7"/>
</dbReference>
<sequence>MPGWSTACFGTFKKAGDGFYTKDNFDSPQREDKRFSLIGDRKSTCFVELEKENGMTLGLIISGGIDKNMRPQILNLRPGSIAYRCDALAIGDYIVSVNGIRTSKLKHEEIVNLLKNADAKVTLEIEYEIPNSKVMDSVRVTPKVIQVKLEKENDSFGFTLRGGRSSDRYKSRPLYITHIRFGGPADRAGILKAGDRLLAVDGKNLSSVNLQEALQIIKQLNQFALFTIEYDVSCIDAVKNATGPLLVEVDRAPGCMLGINLLCLSVPEHAIVIDSIRQASIAERCGALHVGDRILAIDNVKIDLMTSAEAMQLLRSSTLDTVKLEILPVSQMSLCNTSEIYAKRGSLHSNSNIGSTIVAHADRTEVTLHADHKGFGFNIQGSSYTSDGMLTMPIISCVEQGSPADRSGVLQTGDRILSINGESTIGISLDKLASIIASSNPCINVLIEFDVAEAVVPSSGIFVMKLPKRDADLGISVTTTRNRQYGDPLIIADIKKGSVAHRTGSIQPGDKLLAINSLRTEHCTVEDATAILHTCTDIVKLRIRKDETFSDDPEATSSIVYTVKLVRHGGPLGITVSGTKDPFDPIYISGLTENGLAERTGALHIGDRILAINGTSLRAKSLNEAISILQTCGDSITLKISKGSCSERTKDKMLNCKCMHCTTDNQMKMCTAALSSVDSAVDSWDSYNPGLHPDMLYTKTDTYCNSSKLGNIATSYSNRLQPTPQEQVNQSNGDHSFVWNQSHLQSTSYSESGSLPSDDKEESWAKVLEDLQTCGQSRLLCELEDNLLGFDENANEDNKSNSNSKENSENTKCSSGALSERNLRALNSQIEQLDANLKDKPCFPCAIEQFERPDHVTRHDEYNELANFCRPLSSFSAPLPIEIHKVTLFKDQVYEDFGFSLSDGKYENGVYINSIRPAGPADLSGLIKPLDRILQVNNVRTYNAGLIVPLIAASGDRIELVISRPAYDNESSSEGTYAGMSNYNPWIERGDRDDNSPYFRPISDVKTYTKTI</sequence>
<dbReference type="FunFam" id="2.30.42.10:FF:000023">
    <property type="entry name" value="Glutamate receptor interacting protein 1"/>
    <property type="match status" value="1"/>
</dbReference>
<dbReference type="FunFam" id="2.30.42.10:FF:000021">
    <property type="entry name" value="Glutamate receptor interacting protein 1"/>
    <property type="match status" value="1"/>
</dbReference>
<dbReference type="CDD" id="cd06683">
    <property type="entry name" value="PDZ6_GRIP1-2-like"/>
    <property type="match status" value="1"/>
</dbReference>
<feature type="domain" description="PDZ" evidence="5">
    <location>
        <begin position="365"/>
        <end position="451"/>
    </location>
</feature>
<organism evidence="6 7">
    <name type="scientific">Oedothorax gibbosus</name>
    <dbReference type="NCBI Taxonomy" id="931172"/>
    <lineage>
        <taxon>Eukaryota</taxon>
        <taxon>Metazoa</taxon>
        <taxon>Ecdysozoa</taxon>
        <taxon>Arthropoda</taxon>
        <taxon>Chelicerata</taxon>
        <taxon>Arachnida</taxon>
        <taxon>Araneae</taxon>
        <taxon>Araneomorphae</taxon>
        <taxon>Entelegynae</taxon>
        <taxon>Araneoidea</taxon>
        <taxon>Linyphiidae</taxon>
        <taxon>Erigoninae</taxon>
        <taxon>Oedothorax</taxon>
    </lineage>
</organism>
<evidence type="ECO:0000313" key="7">
    <source>
        <dbReference type="Proteomes" id="UP000827092"/>
    </source>
</evidence>
<dbReference type="Proteomes" id="UP000827092">
    <property type="component" value="Unassembled WGS sequence"/>
</dbReference>
<dbReference type="CDD" id="cd06682">
    <property type="entry name" value="PDZ5_GRIP1-2-like"/>
    <property type="match status" value="1"/>
</dbReference>
<dbReference type="SUPFAM" id="SSF50156">
    <property type="entry name" value="PDZ domain-like"/>
    <property type="match status" value="7"/>
</dbReference>
<evidence type="ECO:0000259" key="5">
    <source>
        <dbReference type="PROSITE" id="PS50106"/>
    </source>
</evidence>
<evidence type="ECO:0000256" key="3">
    <source>
        <dbReference type="ARBA" id="ARBA00022737"/>
    </source>
</evidence>
<dbReference type="CDD" id="cd06684">
    <property type="entry name" value="PDZ3_GRIP1-2-like"/>
    <property type="match status" value="1"/>
</dbReference>
<dbReference type="PANTHER" id="PTHR46227:SF2">
    <property type="entry name" value="FI03335P"/>
    <property type="match status" value="1"/>
</dbReference>
<feature type="domain" description="PDZ" evidence="5">
    <location>
        <begin position="463"/>
        <end position="547"/>
    </location>
</feature>
<feature type="region of interest" description="Disordered" evidence="4">
    <location>
        <begin position="792"/>
        <end position="816"/>
    </location>
</feature>
<dbReference type="PANTHER" id="PTHR46227">
    <property type="entry name" value="GLUTAMATE RECEPTOR-INTERACTING PROTEIN GRIP"/>
    <property type="match status" value="1"/>
</dbReference>
<evidence type="ECO:0000256" key="4">
    <source>
        <dbReference type="SAM" id="MobiDB-lite"/>
    </source>
</evidence>
<dbReference type="EMBL" id="JAFNEN010000006">
    <property type="protein sequence ID" value="KAG8201404.1"/>
    <property type="molecule type" value="Genomic_DNA"/>
</dbReference>
<feature type="domain" description="PDZ" evidence="5">
    <location>
        <begin position="246"/>
        <end position="317"/>
    </location>
</feature>
<name>A0AAV6VXA9_9ARAC</name>
<proteinExistence type="predicted"/>
<dbReference type="PROSITE" id="PS50106">
    <property type="entry name" value="PDZ"/>
    <property type="match status" value="7"/>
</dbReference>
<feature type="domain" description="PDZ" evidence="5">
    <location>
        <begin position="146"/>
        <end position="232"/>
    </location>
</feature>
<feature type="domain" description="PDZ" evidence="5">
    <location>
        <begin position="46"/>
        <end position="129"/>
    </location>
</feature>
<evidence type="ECO:0000256" key="1">
    <source>
        <dbReference type="ARBA" id="ARBA00004496"/>
    </source>
</evidence>
<gene>
    <name evidence="6" type="ORF">JTE90_016875</name>
</gene>
<dbReference type="CDD" id="cd06681">
    <property type="entry name" value="PDZ2_GRIP1-2-like"/>
    <property type="match status" value="1"/>
</dbReference>
<dbReference type="AlphaFoldDB" id="A0AAV6VXA9"/>